<sequence length="89" mass="10486">MIQDMQRHRKPRICYECRRLGHNARSCPHQTQRKESNNDEYEIGATKVEQKVDRGNKENDDQGVSEFVDVRSIKIIKDDDEGKKNEIIN</sequence>
<proteinExistence type="predicted"/>
<comment type="caution">
    <text evidence="1">The sequence shown here is derived from an EMBL/GenBank/DDBJ whole genome shotgun (WGS) entry which is preliminary data.</text>
</comment>
<protein>
    <submittedName>
        <fullName evidence="1">1510_t:CDS:1</fullName>
    </submittedName>
</protein>
<dbReference type="Proteomes" id="UP000789702">
    <property type="component" value="Unassembled WGS sequence"/>
</dbReference>
<evidence type="ECO:0000313" key="2">
    <source>
        <dbReference type="Proteomes" id="UP000789702"/>
    </source>
</evidence>
<reference evidence="1" key="1">
    <citation type="submission" date="2021-06" db="EMBL/GenBank/DDBJ databases">
        <authorList>
            <person name="Kallberg Y."/>
            <person name="Tangrot J."/>
            <person name="Rosling A."/>
        </authorList>
    </citation>
    <scope>NUCLEOTIDE SEQUENCE</scope>
    <source>
        <strain evidence="1">IL203A</strain>
    </source>
</reference>
<dbReference type="EMBL" id="CAJVPU010018346">
    <property type="protein sequence ID" value="CAG8665262.1"/>
    <property type="molecule type" value="Genomic_DNA"/>
</dbReference>
<feature type="non-terminal residue" evidence="1">
    <location>
        <position position="1"/>
    </location>
</feature>
<feature type="non-terminal residue" evidence="1">
    <location>
        <position position="89"/>
    </location>
</feature>
<organism evidence="1 2">
    <name type="scientific">Dentiscutata heterogama</name>
    <dbReference type="NCBI Taxonomy" id="1316150"/>
    <lineage>
        <taxon>Eukaryota</taxon>
        <taxon>Fungi</taxon>
        <taxon>Fungi incertae sedis</taxon>
        <taxon>Mucoromycota</taxon>
        <taxon>Glomeromycotina</taxon>
        <taxon>Glomeromycetes</taxon>
        <taxon>Diversisporales</taxon>
        <taxon>Gigasporaceae</taxon>
        <taxon>Dentiscutata</taxon>
    </lineage>
</organism>
<accession>A0ACA9NMZ4</accession>
<gene>
    <name evidence="1" type="ORF">DHETER_LOCUS9936</name>
</gene>
<keyword evidence="2" id="KW-1185">Reference proteome</keyword>
<name>A0ACA9NMZ4_9GLOM</name>
<evidence type="ECO:0000313" key="1">
    <source>
        <dbReference type="EMBL" id="CAG8665262.1"/>
    </source>
</evidence>